<accession>A0ABX2QF32</accession>
<gene>
    <name evidence="1" type="ORF">HV823_14070</name>
</gene>
<evidence type="ECO:0000313" key="1">
    <source>
        <dbReference type="EMBL" id="NVP56382.1"/>
    </source>
</evidence>
<dbReference type="RefSeq" id="WP_176950338.1">
    <property type="nucleotide sequence ID" value="NZ_JABXYK010000007.1"/>
</dbReference>
<keyword evidence="2" id="KW-1185">Reference proteome</keyword>
<sequence length="86" mass="9435">MGIADEIDNLDSLFEIGLLFVRECLGLTSTVVTLPSPFLRQRCKELRLDGSVELIDVKLLKSIIQSAGFAFQALDRLPALDSLLAT</sequence>
<name>A0ABX2QF32_9HYPH</name>
<dbReference type="Proteomes" id="UP000659172">
    <property type="component" value="Unassembled WGS sequence"/>
</dbReference>
<proteinExistence type="predicted"/>
<organism evidence="1 2">
    <name type="scientific">Mycoplana rhizolycopersici</name>
    <dbReference type="NCBI Taxonomy" id="2746702"/>
    <lineage>
        <taxon>Bacteria</taxon>
        <taxon>Pseudomonadati</taxon>
        <taxon>Pseudomonadota</taxon>
        <taxon>Alphaproteobacteria</taxon>
        <taxon>Hyphomicrobiales</taxon>
        <taxon>Rhizobiaceae</taxon>
        <taxon>Mycoplana</taxon>
    </lineage>
</organism>
<protein>
    <submittedName>
        <fullName evidence="1">Uncharacterized protein</fullName>
    </submittedName>
</protein>
<evidence type="ECO:0000313" key="2">
    <source>
        <dbReference type="Proteomes" id="UP000659172"/>
    </source>
</evidence>
<dbReference type="EMBL" id="JABXYK010000007">
    <property type="protein sequence ID" value="NVP56382.1"/>
    <property type="molecule type" value="Genomic_DNA"/>
</dbReference>
<comment type="caution">
    <text evidence="1">The sequence shown here is derived from an EMBL/GenBank/DDBJ whole genome shotgun (WGS) entry which is preliminary data.</text>
</comment>
<reference evidence="1 2" key="1">
    <citation type="submission" date="2020-06" db="EMBL/GenBank/DDBJ databases">
        <title>Rhizobium sp.nov. isolated from the tomato plant.</title>
        <authorList>
            <person name="Thin K.K."/>
            <person name="Zhang X."/>
            <person name="He S."/>
        </authorList>
    </citation>
    <scope>NUCLEOTIDE SEQUENCE [LARGE SCALE GENOMIC DNA]</scope>
    <source>
        <strain evidence="1 2">DBTS2</strain>
    </source>
</reference>